<organism evidence="2 3">
    <name type="scientific">Cynoglossus semilaevis</name>
    <name type="common">Tongue sole</name>
    <dbReference type="NCBI Taxonomy" id="244447"/>
    <lineage>
        <taxon>Eukaryota</taxon>
        <taxon>Metazoa</taxon>
        <taxon>Chordata</taxon>
        <taxon>Craniata</taxon>
        <taxon>Vertebrata</taxon>
        <taxon>Euteleostomi</taxon>
        <taxon>Actinopterygii</taxon>
        <taxon>Neopterygii</taxon>
        <taxon>Teleostei</taxon>
        <taxon>Neoteleostei</taxon>
        <taxon>Acanthomorphata</taxon>
        <taxon>Carangaria</taxon>
        <taxon>Pleuronectiformes</taxon>
        <taxon>Pleuronectoidei</taxon>
        <taxon>Cynoglossidae</taxon>
        <taxon>Cynoglossinae</taxon>
        <taxon>Cynoglossus</taxon>
    </lineage>
</organism>
<reference evidence="2" key="2">
    <citation type="submission" date="2025-08" db="UniProtKB">
        <authorList>
            <consortium name="Ensembl"/>
        </authorList>
    </citation>
    <scope>IDENTIFICATION</scope>
</reference>
<evidence type="ECO:0008006" key="4">
    <source>
        <dbReference type="Google" id="ProtNLM"/>
    </source>
</evidence>
<protein>
    <recommendedName>
        <fullName evidence="4">ARID domain-containing protein</fullName>
    </recommendedName>
</protein>
<evidence type="ECO:0000256" key="1">
    <source>
        <dbReference type="SAM" id="MobiDB-lite"/>
    </source>
</evidence>
<sequence length="96" mass="10622">EIYAAQRALPSTFSPPGKMAPPAEPRSSGPTLCPSFAEACSFLDRYGAVLDLPEMTFPQMERYLRDTTTGKRSIIAKKQWKAVAKGWCLKPPFSVE</sequence>
<reference evidence="2 3" key="1">
    <citation type="journal article" date="2014" name="Nat. Genet.">
        <title>Whole-genome sequence of a flatfish provides insights into ZW sex chromosome evolution and adaptation to a benthic lifestyle.</title>
        <authorList>
            <person name="Chen S."/>
            <person name="Zhang G."/>
            <person name="Shao C."/>
            <person name="Huang Q."/>
            <person name="Liu G."/>
            <person name="Zhang P."/>
            <person name="Song W."/>
            <person name="An N."/>
            <person name="Chalopin D."/>
            <person name="Volff J.N."/>
            <person name="Hong Y."/>
            <person name="Li Q."/>
            <person name="Sha Z."/>
            <person name="Zhou H."/>
            <person name="Xie M."/>
            <person name="Yu Q."/>
            <person name="Liu Y."/>
            <person name="Xiang H."/>
            <person name="Wang N."/>
            <person name="Wu K."/>
            <person name="Yang C."/>
            <person name="Zhou Q."/>
            <person name="Liao X."/>
            <person name="Yang L."/>
            <person name="Hu Q."/>
            <person name="Zhang J."/>
            <person name="Meng L."/>
            <person name="Jin L."/>
            <person name="Tian Y."/>
            <person name="Lian J."/>
            <person name="Yang J."/>
            <person name="Miao G."/>
            <person name="Liu S."/>
            <person name="Liang Z."/>
            <person name="Yan F."/>
            <person name="Li Y."/>
            <person name="Sun B."/>
            <person name="Zhang H."/>
            <person name="Zhang J."/>
            <person name="Zhu Y."/>
            <person name="Du M."/>
            <person name="Zhao Y."/>
            <person name="Schartl M."/>
            <person name="Tang Q."/>
            <person name="Wang J."/>
        </authorList>
    </citation>
    <scope>NUCLEOTIDE SEQUENCE</scope>
</reference>
<name>A0A3P8V4H9_CYNSE</name>
<dbReference type="InParanoid" id="A0A3P8V4H9"/>
<dbReference type="STRING" id="244447.ENSCSEP00000010308"/>
<keyword evidence="3" id="KW-1185">Reference proteome</keyword>
<dbReference type="Proteomes" id="UP000265120">
    <property type="component" value="Chromosome 4"/>
</dbReference>
<feature type="region of interest" description="Disordered" evidence="1">
    <location>
        <begin position="1"/>
        <end position="30"/>
    </location>
</feature>
<evidence type="ECO:0000313" key="2">
    <source>
        <dbReference type="Ensembl" id="ENSCSEP00000010308.1"/>
    </source>
</evidence>
<accession>A0A3P8V4H9</accession>
<proteinExistence type="predicted"/>
<dbReference type="AlphaFoldDB" id="A0A3P8V4H9"/>
<evidence type="ECO:0000313" key="3">
    <source>
        <dbReference type="Proteomes" id="UP000265120"/>
    </source>
</evidence>
<dbReference type="GeneTree" id="ENSGT00940000175310"/>
<dbReference type="Ensembl" id="ENSCSET00000010432.1">
    <property type="protein sequence ID" value="ENSCSEP00000010308.1"/>
    <property type="gene ID" value="ENSCSEG00000006620.1"/>
</dbReference>
<reference evidence="2" key="3">
    <citation type="submission" date="2025-09" db="UniProtKB">
        <authorList>
            <consortium name="Ensembl"/>
        </authorList>
    </citation>
    <scope>IDENTIFICATION</scope>
</reference>